<gene>
    <name evidence="1" type="ORF">N3K66_008766</name>
</gene>
<evidence type="ECO:0000313" key="2">
    <source>
        <dbReference type="Proteomes" id="UP001163324"/>
    </source>
</evidence>
<name>A0ACC0USV9_9HYPO</name>
<proteinExistence type="predicted"/>
<dbReference type="Proteomes" id="UP001163324">
    <property type="component" value="Chromosome 9"/>
</dbReference>
<reference evidence="1" key="1">
    <citation type="submission" date="2022-10" db="EMBL/GenBank/DDBJ databases">
        <title>Complete Genome of Trichothecium roseum strain YXFP-22015, a Plant Pathogen Isolated from Citrus.</title>
        <authorList>
            <person name="Wang Y."/>
            <person name="Zhu L."/>
        </authorList>
    </citation>
    <scope>NUCLEOTIDE SEQUENCE</scope>
    <source>
        <strain evidence="1">YXFP-22015</strain>
    </source>
</reference>
<sequence>MPPKTRSGGAAPPSRVYHETPSLRQLQFSSRKKATYGRKGRVASAQKQRLQKPIDEEDGDQEPESTPAPKGKTGLKQQTLTQIQFVSSLEDNDGFVISDSEEDGISEEKENEDPDQDDEDEAPRASGRKRKSPQTSKDKKTKRRRTLGDENEEGDKNKGKGRRKTLGDKPAASNYHTQSLTQFIGRDKALIQDSEDEENIEDDEFTAWLQDELHSPEKQHGGDRGVERSAASRSREHSVVPQTPAKRIRFEIPSSSQLSTPATPSLSNPHMLERYGRAGAVQNSPLSQRSLPVEEAGELRTVTPRKKVVEIKDSYSTEASPASTPSSTRSPFKVLFSAGTPSVATSSDVGDALGTPSKSRARNFSAELGDDVTPKASKTTKRVSPQKSKGLAEIPDSDEDDFSCEDEGGEDGSEKAPSNPPQLQRQPTEEQSDKENSAPQVVKVLIIEKEEVVVEHSHQEEASLDEDDDYAASADTQFALNELETTIDSLCTPTLSAPAPAPALSTTLSAATPSTATVAPTPNDPSTPAKSAPQHQPATRPAPGPSKKLTPKKAPTPKTKPLRKPIRRTLPAQSQIRFLESQRVPLTTIQAWGTPTYRTDVLLPIPAIPLSRLISGHALSLTLAHKIPAQVVRFWLFSDKTLRYVACVDGITSKDDSWEYAVGQLYELNNPVDEQEMLDDGWLDEHITKYKYIPPAVVSQLLSNLRHALFGDGTETLDEDDSLQPSQAEVELPPSQPAHPSSFSVSQAVEAQLQSDILHSASSHHAYADGPAEEDEERIPSTPLTDKGAKAAALTTPKAIPFPGVRASQATTASQVSTIAPETQEEEPRPIKEAQPQSCHAPPPPPPESSSPTFQHIPYDEESSPLFGSVRPSRAGMSSQLLSRSQMLPDSLVKDDDVMLPPRRG</sequence>
<dbReference type="EMBL" id="CM047948">
    <property type="protein sequence ID" value="KAI9896594.1"/>
    <property type="molecule type" value="Genomic_DNA"/>
</dbReference>
<organism evidence="1 2">
    <name type="scientific">Trichothecium roseum</name>
    <dbReference type="NCBI Taxonomy" id="47278"/>
    <lineage>
        <taxon>Eukaryota</taxon>
        <taxon>Fungi</taxon>
        <taxon>Dikarya</taxon>
        <taxon>Ascomycota</taxon>
        <taxon>Pezizomycotina</taxon>
        <taxon>Sordariomycetes</taxon>
        <taxon>Hypocreomycetidae</taxon>
        <taxon>Hypocreales</taxon>
        <taxon>Hypocreales incertae sedis</taxon>
        <taxon>Trichothecium</taxon>
    </lineage>
</organism>
<comment type="caution">
    <text evidence="1">The sequence shown here is derived from an EMBL/GenBank/DDBJ whole genome shotgun (WGS) entry which is preliminary data.</text>
</comment>
<keyword evidence="2" id="KW-1185">Reference proteome</keyword>
<evidence type="ECO:0000313" key="1">
    <source>
        <dbReference type="EMBL" id="KAI9896594.1"/>
    </source>
</evidence>
<accession>A0ACC0USV9</accession>
<protein>
    <submittedName>
        <fullName evidence="1">Uncharacterized protein</fullName>
    </submittedName>
</protein>